<reference evidence="4 5" key="1">
    <citation type="submission" date="2019-09" db="EMBL/GenBank/DDBJ databases">
        <title>Draft genome sequences of 48 bacterial type strains from the CCUG.</title>
        <authorList>
            <person name="Tunovic T."/>
            <person name="Pineiro-Iglesias B."/>
            <person name="Unosson C."/>
            <person name="Inganas E."/>
            <person name="Ohlen M."/>
            <person name="Cardew S."/>
            <person name="Jensie-Markopoulos S."/>
            <person name="Salva-Serra F."/>
            <person name="Jaen-Luchoro D."/>
            <person name="Karlsson R."/>
            <person name="Svensson-Stadler L."/>
            <person name="Chun J."/>
            <person name="Moore E."/>
        </authorList>
    </citation>
    <scope>NUCLEOTIDE SEQUENCE [LARGE SCALE GENOMIC DNA]</scope>
    <source>
        <strain evidence="4 5">CCUG 30977</strain>
    </source>
</reference>
<accession>A0A643FBV8</accession>
<keyword evidence="1" id="KW-0175">Coiled coil</keyword>
<protein>
    <submittedName>
        <fullName evidence="4">Uncharacterized protein</fullName>
    </submittedName>
</protein>
<feature type="transmembrane region" description="Helical" evidence="3">
    <location>
        <begin position="242"/>
        <end position="262"/>
    </location>
</feature>
<dbReference type="RefSeq" id="WP_151125287.1">
    <property type="nucleotide sequence ID" value="NZ_CP088081.1"/>
</dbReference>
<dbReference type="EMBL" id="VZPB01000051">
    <property type="protein sequence ID" value="KAB0577059.1"/>
    <property type="molecule type" value="Genomic_DNA"/>
</dbReference>
<evidence type="ECO:0000256" key="2">
    <source>
        <dbReference type="SAM" id="MobiDB-lite"/>
    </source>
</evidence>
<feature type="region of interest" description="Disordered" evidence="2">
    <location>
        <begin position="123"/>
        <end position="160"/>
    </location>
</feature>
<keyword evidence="3" id="KW-0472">Membrane</keyword>
<sequence>MVLGQTLRVWVPLEGDGDSPIAPGCVTAAVQAGDANLPSNQVRVKLVARNEPGQWMVQVSTTSPVEEPVLQLTLGTGCMGKLSRQYVLLADPPSQLTDAPAAAAPVRGAAPEVTELPKVAVPAASVPRKHRSTSVASTRARPVEEGAVPPHKKAAAASRPHLQLEAVEPPAVAPLAASAAASIAAPASAAASAVANLAAAPAASAASADAALQALRRSSEAMRLANEDLRRRLEASEQRNTWLLLGLGGVILALGVGGVLLWQRQKALMQSRPWWSDDQNLRRVPAVKPDEPEDEADDWAHSDAHASEPPAKSSGFSAPSEWARETPAVAGDETMPLPDAGSVPAVVSAPIAFSHTDAPTAGAFNPSATMTFGPVDAPREVSVEELLDLEQQADFFIALGQEDAAVEVLMSHLRSTGGQSPLPYTKLLEIYRRQGDRSAYERVRARFNRRFNAYAPDWDLGPMHGRTLEDYPEAVAEIEAAWKSPLDAMAVLEGMLFRRDETRELFDLPAYRDLLVLYAIARDLWQAAGGQQDQVDLLLPMFETASAAAPDMDSVHLDLDLEAPATPPASDKPKS</sequence>
<evidence type="ECO:0000313" key="4">
    <source>
        <dbReference type="EMBL" id="KAB0577059.1"/>
    </source>
</evidence>
<keyword evidence="5" id="KW-1185">Reference proteome</keyword>
<name>A0A643FBV8_IDEDE</name>
<feature type="coiled-coil region" evidence="1">
    <location>
        <begin position="212"/>
        <end position="239"/>
    </location>
</feature>
<proteinExistence type="predicted"/>
<keyword evidence="3" id="KW-1133">Transmembrane helix</keyword>
<dbReference type="AlphaFoldDB" id="A0A643FBV8"/>
<feature type="region of interest" description="Disordered" evidence="2">
    <location>
        <begin position="288"/>
        <end position="323"/>
    </location>
</feature>
<organism evidence="4 5">
    <name type="scientific">Ideonella dechloratans</name>
    <dbReference type="NCBI Taxonomy" id="36863"/>
    <lineage>
        <taxon>Bacteria</taxon>
        <taxon>Pseudomonadati</taxon>
        <taxon>Pseudomonadota</taxon>
        <taxon>Betaproteobacteria</taxon>
        <taxon>Burkholderiales</taxon>
        <taxon>Sphaerotilaceae</taxon>
        <taxon>Ideonella</taxon>
    </lineage>
</organism>
<gene>
    <name evidence="4" type="ORF">F7Q92_16995</name>
</gene>
<dbReference type="OrthoDB" id="9180424at2"/>
<keyword evidence="3" id="KW-0812">Transmembrane</keyword>
<evidence type="ECO:0000256" key="3">
    <source>
        <dbReference type="SAM" id="Phobius"/>
    </source>
</evidence>
<comment type="caution">
    <text evidence="4">The sequence shown here is derived from an EMBL/GenBank/DDBJ whole genome shotgun (WGS) entry which is preliminary data.</text>
</comment>
<evidence type="ECO:0000256" key="1">
    <source>
        <dbReference type="SAM" id="Coils"/>
    </source>
</evidence>
<dbReference type="Proteomes" id="UP000430120">
    <property type="component" value="Unassembled WGS sequence"/>
</dbReference>
<evidence type="ECO:0000313" key="5">
    <source>
        <dbReference type="Proteomes" id="UP000430120"/>
    </source>
</evidence>